<dbReference type="PROSITE" id="PS50805">
    <property type="entry name" value="KRAB"/>
    <property type="match status" value="1"/>
</dbReference>
<sequence>MAEPAPVPLTFEDVAIYFSEQEWQDLEAWQKELYKHVMRTNYDVLVSLDGGLPKPELISRLEQGRELFRNLGEPQKSGNFICNPADLHFDPLNEGQQFWG</sequence>
<comment type="caution">
    <text evidence="2">The sequence shown here is derived from an EMBL/GenBank/DDBJ whole genome shotgun (WGS) entry which is preliminary data.</text>
</comment>
<protein>
    <submittedName>
        <fullName evidence="2">Zinc finger protein 786</fullName>
    </submittedName>
</protein>
<dbReference type="AlphaFoldDB" id="A0A7J8HEA8"/>
<dbReference type="InterPro" id="IPR036051">
    <property type="entry name" value="KRAB_dom_sf"/>
</dbReference>
<feature type="domain" description="KRAB" evidence="1">
    <location>
        <begin position="9"/>
        <end position="80"/>
    </location>
</feature>
<name>A0A7J8HEA8_MOLMO</name>
<dbReference type="EMBL" id="JACASF010000007">
    <property type="protein sequence ID" value="KAF6470617.1"/>
    <property type="molecule type" value="Genomic_DNA"/>
</dbReference>
<dbReference type="InterPro" id="IPR001909">
    <property type="entry name" value="KRAB"/>
</dbReference>
<evidence type="ECO:0000259" key="1">
    <source>
        <dbReference type="PROSITE" id="PS50805"/>
    </source>
</evidence>
<keyword evidence="3" id="KW-1185">Reference proteome</keyword>
<dbReference type="PANTHER" id="PTHR23232:SF118">
    <property type="entry name" value="ZINC FINGER PROTEIN 746"/>
    <property type="match status" value="1"/>
</dbReference>
<dbReference type="Pfam" id="PF01352">
    <property type="entry name" value="KRAB"/>
    <property type="match status" value="1"/>
</dbReference>
<accession>A0A7J8HEA8</accession>
<dbReference type="Gene3D" id="6.10.140.140">
    <property type="match status" value="1"/>
</dbReference>
<evidence type="ECO:0000313" key="2">
    <source>
        <dbReference type="EMBL" id="KAF6470617.1"/>
    </source>
</evidence>
<evidence type="ECO:0000313" key="3">
    <source>
        <dbReference type="Proteomes" id="UP000550707"/>
    </source>
</evidence>
<proteinExistence type="predicted"/>
<dbReference type="SMART" id="SM00349">
    <property type="entry name" value="KRAB"/>
    <property type="match status" value="1"/>
</dbReference>
<dbReference type="Proteomes" id="UP000550707">
    <property type="component" value="Unassembled WGS sequence"/>
</dbReference>
<dbReference type="CDD" id="cd07765">
    <property type="entry name" value="KRAB_A-box"/>
    <property type="match status" value="1"/>
</dbReference>
<reference evidence="2 3" key="1">
    <citation type="journal article" date="2020" name="Nature">
        <title>Six reference-quality genomes reveal evolution of bat adaptations.</title>
        <authorList>
            <person name="Jebb D."/>
            <person name="Huang Z."/>
            <person name="Pippel M."/>
            <person name="Hughes G.M."/>
            <person name="Lavrichenko K."/>
            <person name="Devanna P."/>
            <person name="Winkler S."/>
            <person name="Jermiin L.S."/>
            <person name="Skirmuntt E.C."/>
            <person name="Katzourakis A."/>
            <person name="Burkitt-Gray L."/>
            <person name="Ray D.A."/>
            <person name="Sullivan K.A.M."/>
            <person name="Roscito J.G."/>
            <person name="Kirilenko B.M."/>
            <person name="Davalos L.M."/>
            <person name="Corthals A.P."/>
            <person name="Power M.L."/>
            <person name="Jones G."/>
            <person name="Ransome R.D."/>
            <person name="Dechmann D.K.N."/>
            <person name="Locatelli A.G."/>
            <person name="Puechmaille S.J."/>
            <person name="Fedrigo O."/>
            <person name="Jarvis E.D."/>
            <person name="Hiller M."/>
            <person name="Vernes S.C."/>
            <person name="Myers E.W."/>
            <person name="Teeling E.C."/>
        </authorList>
    </citation>
    <scope>NUCLEOTIDE SEQUENCE [LARGE SCALE GENOMIC DNA]</scope>
    <source>
        <strain evidence="2">MMolMol1</strain>
        <tissue evidence="2">Muscle</tissue>
    </source>
</reference>
<dbReference type="PANTHER" id="PTHR23232">
    <property type="entry name" value="KRAB DOMAIN C2H2 ZINC FINGER"/>
    <property type="match status" value="1"/>
</dbReference>
<dbReference type="InterPro" id="IPR050169">
    <property type="entry name" value="Krueppel_C2H2_ZnF"/>
</dbReference>
<gene>
    <name evidence="2" type="ORF">HJG59_020193</name>
</gene>
<dbReference type="GO" id="GO:0006355">
    <property type="term" value="P:regulation of DNA-templated transcription"/>
    <property type="evidence" value="ECO:0007669"/>
    <property type="project" value="InterPro"/>
</dbReference>
<organism evidence="2 3">
    <name type="scientific">Molossus molossus</name>
    <name type="common">Pallas' mastiff bat</name>
    <name type="synonym">Vespertilio molossus</name>
    <dbReference type="NCBI Taxonomy" id="27622"/>
    <lineage>
        <taxon>Eukaryota</taxon>
        <taxon>Metazoa</taxon>
        <taxon>Chordata</taxon>
        <taxon>Craniata</taxon>
        <taxon>Vertebrata</taxon>
        <taxon>Euteleostomi</taxon>
        <taxon>Mammalia</taxon>
        <taxon>Eutheria</taxon>
        <taxon>Laurasiatheria</taxon>
        <taxon>Chiroptera</taxon>
        <taxon>Yangochiroptera</taxon>
        <taxon>Molossidae</taxon>
        <taxon>Molossus</taxon>
    </lineage>
</organism>
<dbReference type="SUPFAM" id="SSF109640">
    <property type="entry name" value="KRAB domain (Kruppel-associated box)"/>
    <property type="match status" value="1"/>
</dbReference>